<keyword evidence="1 2" id="KW-0732">Signal</keyword>
<dbReference type="Pfam" id="PF18962">
    <property type="entry name" value="Por_Secre_tail"/>
    <property type="match status" value="1"/>
</dbReference>
<evidence type="ECO:0000313" key="5">
    <source>
        <dbReference type="EMBL" id="QTD37649.1"/>
    </source>
</evidence>
<proteinExistence type="predicted"/>
<dbReference type="RefSeq" id="WP_207971814.1">
    <property type="nucleotide sequence ID" value="NZ_CP071795.1"/>
</dbReference>
<dbReference type="SMART" id="SM00060">
    <property type="entry name" value="FN3"/>
    <property type="match status" value="1"/>
</dbReference>
<accession>A0ABX7SXU9</accession>
<dbReference type="InterPro" id="IPR026444">
    <property type="entry name" value="Secre_tail"/>
</dbReference>
<dbReference type="PROSITE" id="PS50853">
    <property type="entry name" value="FN3"/>
    <property type="match status" value="1"/>
</dbReference>
<dbReference type="Gene3D" id="2.60.40.10">
    <property type="entry name" value="Immunoglobulins"/>
    <property type="match status" value="1"/>
</dbReference>
<dbReference type="NCBIfam" id="TIGR04183">
    <property type="entry name" value="Por_Secre_tail"/>
    <property type="match status" value="1"/>
</dbReference>
<dbReference type="InterPro" id="IPR000421">
    <property type="entry name" value="FA58C"/>
</dbReference>
<dbReference type="InterPro" id="IPR013783">
    <property type="entry name" value="Ig-like_fold"/>
</dbReference>
<dbReference type="Pfam" id="PF00041">
    <property type="entry name" value="fn3"/>
    <property type="match status" value="1"/>
</dbReference>
<dbReference type="Gene3D" id="2.60.120.260">
    <property type="entry name" value="Galactose-binding domain-like"/>
    <property type="match status" value="2"/>
</dbReference>
<evidence type="ECO:0000259" key="3">
    <source>
        <dbReference type="PROSITE" id="PS50022"/>
    </source>
</evidence>
<dbReference type="CDD" id="cd00063">
    <property type="entry name" value="FN3"/>
    <property type="match status" value="1"/>
</dbReference>
<dbReference type="PROSITE" id="PS50022">
    <property type="entry name" value="FA58C_3"/>
    <property type="match status" value="1"/>
</dbReference>
<feature type="domain" description="F5/8 type C" evidence="3">
    <location>
        <begin position="312"/>
        <end position="471"/>
    </location>
</feature>
<evidence type="ECO:0000256" key="2">
    <source>
        <dbReference type="SAM" id="SignalP"/>
    </source>
</evidence>
<dbReference type="InterPro" id="IPR036116">
    <property type="entry name" value="FN3_sf"/>
</dbReference>
<dbReference type="Pfam" id="PF00754">
    <property type="entry name" value="F5_F8_type_C"/>
    <property type="match status" value="1"/>
</dbReference>
<dbReference type="InterPro" id="IPR008979">
    <property type="entry name" value="Galactose-bd-like_sf"/>
</dbReference>
<sequence length="558" mass="58367">MKKHLLLLLLLFTFLAKAQNSVKPTAITQIAGTSESALGLSLEDLITGSGLSSEPTTVADFATTTHANAWADSWATGNEGSPSYFADTADYPDVVFEINLGVAYNLTSFAYWGYPVLPANNPKTVVLQFSTDGGVTYTATENITLGSSVGSGDPIAIPHQSASWATPRKANFVKLTITDNHGGSRVGFAELRFGGDVAVAVPNDPSNLVATATSDSEITVSWDDNSDNETGFKLERKEGTGAYSEIATPAAGVTSYSDSGLNPSTIYSYRVKATNGDGDSIGSAEGGGATKASNGRPTILITPTSITQEAGNSEGCCGLSVGDMIDDSGLSVTPTVTNINTVTHSGNFGEGNAFATATDQAGGYFSASNPDPVFTLSLGNNYNVSSLVIWGYPLDPSAEAKSFKVEFSTDGGTTYAEGVENVTNSSSLGGNSNAAILTFSSVKTANFVRITFTDNHGGGRAALGEVKFVGALNEPLSLDSNSLSRIKVYPNPSSDYLFVSNIEDEGEAIIYNVFGKKIKSFKLSIGMEKINIKDLSTGIYMVSLNNAGKSLMKKIIKK</sequence>
<dbReference type="EMBL" id="CP071795">
    <property type="protein sequence ID" value="QTD37649.1"/>
    <property type="molecule type" value="Genomic_DNA"/>
</dbReference>
<feature type="domain" description="Fibronectin type-III" evidence="4">
    <location>
        <begin position="204"/>
        <end position="293"/>
    </location>
</feature>
<keyword evidence="6" id="KW-1185">Reference proteome</keyword>
<reference evidence="5 6" key="1">
    <citation type="submission" date="2021-03" db="EMBL/GenBank/DDBJ databases">
        <title>Complete genome of Polaribacter_sp.G4M1.</title>
        <authorList>
            <person name="Jeong S.W."/>
            <person name="Bae J.W."/>
        </authorList>
    </citation>
    <scope>NUCLEOTIDE SEQUENCE [LARGE SCALE GENOMIC DNA]</scope>
    <source>
        <strain evidence="5 6">G4M1</strain>
    </source>
</reference>
<protein>
    <submittedName>
        <fullName evidence="5">Discoidin domain-containing protein</fullName>
    </submittedName>
</protein>
<feature type="signal peptide" evidence="2">
    <location>
        <begin position="1"/>
        <end position="18"/>
    </location>
</feature>
<evidence type="ECO:0000256" key="1">
    <source>
        <dbReference type="ARBA" id="ARBA00022729"/>
    </source>
</evidence>
<feature type="chain" id="PRO_5046366172" evidence="2">
    <location>
        <begin position="19"/>
        <end position="558"/>
    </location>
</feature>
<organism evidence="5 6">
    <name type="scientific">Polaribacter batillariae</name>
    <dbReference type="NCBI Taxonomy" id="2808900"/>
    <lineage>
        <taxon>Bacteria</taxon>
        <taxon>Pseudomonadati</taxon>
        <taxon>Bacteroidota</taxon>
        <taxon>Flavobacteriia</taxon>
        <taxon>Flavobacteriales</taxon>
        <taxon>Flavobacteriaceae</taxon>
    </lineage>
</organism>
<name>A0ABX7SXU9_9FLAO</name>
<gene>
    <name evidence="5" type="ORF">JL193_16530</name>
</gene>
<dbReference type="SUPFAM" id="SSF49265">
    <property type="entry name" value="Fibronectin type III"/>
    <property type="match status" value="1"/>
</dbReference>
<evidence type="ECO:0000313" key="6">
    <source>
        <dbReference type="Proteomes" id="UP000663935"/>
    </source>
</evidence>
<dbReference type="SUPFAM" id="SSF49785">
    <property type="entry name" value="Galactose-binding domain-like"/>
    <property type="match status" value="2"/>
</dbReference>
<evidence type="ECO:0000259" key="4">
    <source>
        <dbReference type="PROSITE" id="PS50853"/>
    </source>
</evidence>
<dbReference type="Proteomes" id="UP000663935">
    <property type="component" value="Chromosome"/>
</dbReference>
<dbReference type="InterPro" id="IPR003961">
    <property type="entry name" value="FN3_dom"/>
</dbReference>